<sequence>MCLLKRSGAPRLKTRVIFHASSLGLPERQQLGQAELSPRGFRLRLSPKPEEGIPATEIAVPLDRIDNVRAYQKKTYSSTFYVVEVAWREPDGTPRTVAFEIRVFLRRGRALATARAWKAAWRRLAGAA</sequence>
<accession>A0A6N9TV67</accession>
<name>A0A6N9TV67_DISTH</name>
<evidence type="ECO:0000313" key="1">
    <source>
        <dbReference type="EMBL" id="NDY43327.1"/>
    </source>
</evidence>
<proteinExistence type="predicted"/>
<protein>
    <submittedName>
        <fullName evidence="1">Uncharacterized protein</fullName>
    </submittedName>
</protein>
<dbReference type="Proteomes" id="UP000469346">
    <property type="component" value="Unassembled WGS sequence"/>
</dbReference>
<keyword evidence="2" id="KW-1185">Reference proteome</keyword>
<reference evidence="1 2" key="1">
    <citation type="submission" date="2020-02" db="EMBL/GenBank/DDBJ databases">
        <title>Comparative genomics of sulfur disproportionating microorganisms.</title>
        <authorList>
            <person name="Ward L.M."/>
            <person name="Bertran E."/>
            <person name="Johnston D.T."/>
        </authorList>
    </citation>
    <scope>NUCLEOTIDE SEQUENCE [LARGE SCALE GENOMIC DNA]</scope>
    <source>
        <strain evidence="1 2">DSM 100025</strain>
    </source>
</reference>
<comment type="caution">
    <text evidence="1">The sequence shown here is derived from an EMBL/GenBank/DDBJ whole genome shotgun (WGS) entry which is preliminary data.</text>
</comment>
<organism evidence="1 2">
    <name type="scientific">Dissulfurirhabdus thermomarina</name>
    <dbReference type="NCBI Taxonomy" id="1765737"/>
    <lineage>
        <taxon>Bacteria</taxon>
        <taxon>Deltaproteobacteria</taxon>
        <taxon>Dissulfurirhabdaceae</taxon>
        <taxon>Dissulfurirhabdus</taxon>
    </lineage>
</organism>
<gene>
    <name evidence="1" type="ORF">G3N55_10805</name>
</gene>
<dbReference type="AlphaFoldDB" id="A0A6N9TV67"/>
<dbReference type="EMBL" id="JAAGRR010000151">
    <property type="protein sequence ID" value="NDY43327.1"/>
    <property type="molecule type" value="Genomic_DNA"/>
</dbReference>
<evidence type="ECO:0000313" key="2">
    <source>
        <dbReference type="Proteomes" id="UP000469346"/>
    </source>
</evidence>
<dbReference type="RefSeq" id="WP_163299435.1">
    <property type="nucleotide sequence ID" value="NZ_JAAGRR010000151.1"/>
</dbReference>